<organism evidence="11 12">
    <name type="scientific">Apibacter muscae</name>
    <dbReference type="NCBI Taxonomy" id="2509004"/>
    <lineage>
        <taxon>Bacteria</taxon>
        <taxon>Pseudomonadati</taxon>
        <taxon>Bacteroidota</taxon>
        <taxon>Flavobacteriia</taxon>
        <taxon>Flavobacteriales</taxon>
        <taxon>Weeksellaceae</taxon>
        <taxon>Apibacter</taxon>
    </lineage>
</organism>
<evidence type="ECO:0000256" key="9">
    <source>
        <dbReference type="SAM" id="Phobius"/>
    </source>
</evidence>
<comment type="subcellular location">
    <subcellularLocation>
        <location evidence="1">Cell inner membrane</location>
        <topology evidence="1">Multi-pass membrane protein</topology>
    </subcellularLocation>
</comment>
<feature type="signal peptide" evidence="10">
    <location>
        <begin position="1"/>
        <end position="24"/>
    </location>
</feature>
<comment type="caution">
    <text evidence="11">The sequence shown here is derived from an EMBL/GenBank/DDBJ whole genome shotgun (WGS) entry which is preliminary data.</text>
</comment>
<protein>
    <submittedName>
        <fullName evidence="11">Anaerobic C4-dicarboxylate transporter</fullName>
    </submittedName>
</protein>
<feature type="transmembrane region" description="Helical" evidence="9">
    <location>
        <begin position="98"/>
        <end position="115"/>
    </location>
</feature>
<evidence type="ECO:0000313" key="12">
    <source>
        <dbReference type="Proteomes" id="UP000319499"/>
    </source>
</evidence>
<dbReference type="InterPro" id="IPR004668">
    <property type="entry name" value="Anaer_Dcu_memb_transpt"/>
</dbReference>
<dbReference type="NCBIfam" id="NF009136">
    <property type="entry name" value="PRK12489.1"/>
    <property type="match status" value="1"/>
</dbReference>
<evidence type="ECO:0000256" key="1">
    <source>
        <dbReference type="ARBA" id="ARBA00004429"/>
    </source>
</evidence>
<evidence type="ECO:0000256" key="7">
    <source>
        <dbReference type="ARBA" id="ARBA00022989"/>
    </source>
</evidence>
<dbReference type="NCBIfam" id="NF006927">
    <property type="entry name" value="PRK09412.1"/>
    <property type="match status" value="1"/>
</dbReference>
<dbReference type="PANTHER" id="PTHR36106">
    <property type="entry name" value="ANAEROBIC C4-DICARBOXYLATE TRANSPORTER DCUB"/>
    <property type="match status" value="1"/>
</dbReference>
<accession>A0A563DF06</accession>
<evidence type="ECO:0000256" key="6">
    <source>
        <dbReference type="ARBA" id="ARBA00022692"/>
    </source>
</evidence>
<keyword evidence="12" id="KW-1185">Reference proteome</keyword>
<keyword evidence="8 9" id="KW-0472">Membrane</keyword>
<dbReference type="GO" id="GO:0015556">
    <property type="term" value="F:C4-dicarboxylate transmembrane transporter activity"/>
    <property type="evidence" value="ECO:0007669"/>
    <property type="project" value="InterPro"/>
</dbReference>
<feature type="transmembrane region" description="Helical" evidence="9">
    <location>
        <begin position="373"/>
        <end position="395"/>
    </location>
</feature>
<evidence type="ECO:0000256" key="8">
    <source>
        <dbReference type="ARBA" id="ARBA00023136"/>
    </source>
</evidence>
<feature type="transmembrane region" description="Helical" evidence="9">
    <location>
        <begin position="340"/>
        <end position="361"/>
    </location>
</feature>
<comment type="similarity">
    <text evidence="2">Belongs to the DcuA/DcuB transporter (TC 2.A.13.1) family.</text>
</comment>
<dbReference type="Proteomes" id="UP000319499">
    <property type="component" value="Unassembled WGS sequence"/>
</dbReference>
<name>A0A563DF06_9FLAO</name>
<evidence type="ECO:0000256" key="5">
    <source>
        <dbReference type="ARBA" id="ARBA00022519"/>
    </source>
</evidence>
<feature type="chain" id="PRO_5021792664" evidence="10">
    <location>
        <begin position="25"/>
        <end position="517"/>
    </location>
</feature>
<keyword evidence="5" id="KW-0997">Cell inner membrane</keyword>
<evidence type="ECO:0000256" key="10">
    <source>
        <dbReference type="SAM" id="SignalP"/>
    </source>
</evidence>
<keyword evidence="4" id="KW-1003">Cell membrane</keyword>
<feature type="transmembrane region" description="Helical" evidence="9">
    <location>
        <begin position="309"/>
        <end position="328"/>
    </location>
</feature>
<keyword evidence="3" id="KW-0813">Transport</keyword>
<feature type="transmembrane region" description="Helical" evidence="9">
    <location>
        <begin position="74"/>
        <end position="91"/>
    </location>
</feature>
<keyword evidence="6 9" id="KW-0812">Transmembrane</keyword>
<sequence length="517" mass="56121">MKTKLLSCFSLIIFLLLFTLPSKTYSLTPQTIVSIQNVSSINTDTNKQETIKTATNSKEEISKNSINHEIPKNAPIKFVVQVIFLLVIIYFGIKKGGVSLGLLGGFGVAILVFVFRDIPGMPPIDVMLIILAVVTTSSTLEATGALGMLVKFAEKILRKNPKYIVYLAPISTFLLTMLVGTGHAVYPLLPVIYDIAYKQKIRPERPMAVASIASQMGITASPIAAASAAMISVALASGVTISLLSILIVTIPSCFIGMILAATWSLNRGKDLDKDPVYLEKMKDPEQRAYIVGNLEQTSNETPSKDAKVSLSLFFLGILFIIIIALFPDSILPKNNGKPLAMTSVLQFVMLGVGAVIVFCTKVKAKAISDTKVFNAGMIAVIMIFGIAWMSETVIKNNESYLLSLISDAVRARPWTFAIAMFCVSMFLKSQAATILVMMPLGFMLNIPIATLIGCIPASYAYFFFAFYPSDLATINFDRTGTTHIGKYILNHSFMVPGLIGVISATIIALSLSNIYN</sequence>
<evidence type="ECO:0000256" key="4">
    <source>
        <dbReference type="ARBA" id="ARBA00022475"/>
    </source>
</evidence>
<feature type="transmembrane region" description="Helical" evidence="9">
    <location>
        <begin position="449"/>
        <end position="468"/>
    </location>
</feature>
<reference evidence="11 12" key="1">
    <citation type="submission" date="2019-02" db="EMBL/GenBank/DDBJ databases">
        <title>Apibacter muscae sp. nov.: a novel member of the house fly microbiota.</title>
        <authorList>
            <person name="Park R."/>
        </authorList>
    </citation>
    <scope>NUCLEOTIDE SEQUENCE [LARGE SCALE GENOMIC DNA]</scope>
    <source>
        <strain evidence="11 12">AL1</strain>
    </source>
</reference>
<evidence type="ECO:0000313" key="11">
    <source>
        <dbReference type="EMBL" id="TWP28790.1"/>
    </source>
</evidence>
<keyword evidence="10" id="KW-0732">Signal</keyword>
<dbReference type="NCBIfam" id="TIGR00770">
    <property type="entry name" value="Dcu"/>
    <property type="match status" value="1"/>
</dbReference>
<keyword evidence="7 9" id="KW-1133">Transmembrane helix</keyword>
<dbReference type="EMBL" id="SELH01000017">
    <property type="protein sequence ID" value="TWP28790.1"/>
    <property type="molecule type" value="Genomic_DNA"/>
</dbReference>
<feature type="transmembrane region" description="Helical" evidence="9">
    <location>
        <begin position="239"/>
        <end position="264"/>
    </location>
</feature>
<feature type="transmembrane region" description="Helical" evidence="9">
    <location>
        <begin position="488"/>
        <end position="512"/>
    </location>
</feature>
<dbReference type="AlphaFoldDB" id="A0A563DF06"/>
<dbReference type="GO" id="GO:0005886">
    <property type="term" value="C:plasma membrane"/>
    <property type="evidence" value="ECO:0007669"/>
    <property type="project" value="UniProtKB-SubCell"/>
</dbReference>
<feature type="transmembrane region" description="Helical" evidence="9">
    <location>
        <begin position="415"/>
        <end position="437"/>
    </location>
</feature>
<proteinExistence type="inferred from homology"/>
<dbReference type="RefSeq" id="WP_146292425.1">
    <property type="nucleotide sequence ID" value="NZ_SELH01000017.1"/>
</dbReference>
<dbReference type="OrthoDB" id="9770910at2"/>
<dbReference type="PANTHER" id="PTHR36106:SF3">
    <property type="entry name" value="ANAEROBIC C4-DICARBOXYLATE TRANSPORTER DCUB"/>
    <property type="match status" value="1"/>
</dbReference>
<feature type="transmembrane region" description="Helical" evidence="9">
    <location>
        <begin position="127"/>
        <end position="152"/>
    </location>
</feature>
<evidence type="ECO:0000256" key="2">
    <source>
        <dbReference type="ARBA" id="ARBA00006413"/>
    </source>
</evidence>
<feature type="transmembrane region" description="Helical" evidence="9">
    <location>
        <begin position="164"/>
        <end position="186"/>
    </location>
</feature>
<gene>
    <name evidence="11" type="ORF">ETU09_05600</name>
</gene>
<evidence type="ECO:0000256" key="3">
    <source>
        <dbReference type="ARBA" id="ARBA00022448"/>
    </source>
</evidence>
<dbReference type="Pfam" id="PF03605">
    <property type="entry name" value="DcuA_DcuB"/>
    <property type="match status" value="1"/>
</dbReference>